<accession>A0A843URI6</accession>
<sequence length="18" mass="1981">MKNPSLHPLKKKATTTVS</sequence>
<reference evidence="1" key="1">
    <citation type="submission" date="2017-07" db="EMBL/GenBank/DDBJ databases">
        <title>Taro Niue Genome Assembly and Annotation.</title>
        <authorList>
            <person name="Atibalentja N."/>
            <person name="Keating K."/>
            <person name="Fields C.J."/>
        </authorList>
    </citation>
    <scope>NUCLEOTIDE SEQUENCE</scope>
    <source>
        <strain evidence="1">Niue_2</strain>
        <tissue evidence="1">Leaf</tissue>
    </source>
</reference>
<gene>
    <name evidence="1" type="ORF">Taro_017495</name>
</gene>
<comment type="caution">
    <text evidence="1">The sequence shown here is derived from an EMBL/GenBank/DDBJ whole genome shotgun (WGS) entry which is preliminary data.</text>
</comment>
<protein>
    <submittedName>
        <fullName evidence="1">Uncharacterized protein</fullName>
    </submittedName>
</protein>
<dbReference type="Proteomes" id="UP000652761">
    <property type="component" value="Unassembled WGS sequence"/>
</dbReference>
<keyword evidence="2" id="KW-1185">Reference proteome</keyword>
<evidence type="ECO:0000313" key="2">
    <source>
        <dbReference type="Proteomes" id="UP000652761"/>
    </source>
</evidence>
<name>A0A843URI6_COLES</name>
<dbReference type="EMBL" id="NMUH01000799">
    <property type="protein sequence ID" value="MQL84986.1"/>
    <property type="molecule type" value="Genomic_DNA"/>
</dbReference>
<evidence type="ECO:0000313" key="1">
    <source>
        <dbReference type="EMBL" id="MQL84986.1"/>
    </source>
</evidence>
<organism evidence="1 2">
    <name type="scientific">Colocasia esculenta</name>
    <name type="common">Wild taro</name>
    <name type="synonym">Arum esculentum</name>
    <dbReference type="NCBI Taxonomy" id="4460"/>
    <lineage>
        <taxon>Eukaryota</taxon>
        <taxon>Viridiplantae</taxon>
        <taxon>Streptophyta</taxon>
        <taxon>Embryophyta</taxon>
        <taxon>Tracheophyta</taxon>
        <taxon>Spermatophyta</taxon>
        <taxon>Magnoliopsida</taxon>
        <taxon>Liliopsida</taxon>
        <taxon>Araceae</taxon>
        <taxon>Aroideae</taxon>
        <taxon>Colocasieae</taxon>
        <taxon>Colocasia</taxon>
    </lineage>
</organism>
<proteinExistence type="predicted"/>
<dbReference type="AlphaFoldDB" id="A0A843URI6"/>